<keyword evidence="2" id="KW-1133">Transmembrane helix</keyword>
<reference evidence="3 4" key="1">
    <citation type="submission" date="2018-08" db="EMBL/GenBank/DDBJ databases">
        <authorList>
            <person name="Ferrada E.E."/>
            <person name="Latorre B.A."/>
        </authorList>
    </citation>
    <scope>NUCLEOTIDE SEQUENCE [LARGE SCALE GENOMIC DNA]</scope>
    <source>
        <strain evidence="3 4">VK-A60T</strain>
    </source>
</reference>
<feature type="transmembrane region" description="Helical" evidence="2">
    <location>
        <begin position="62"/>
        <end position="84"/>
    </location>
</feature>
<dbReference type="Pfam" id="PF10935">
    <property type="entry name" value="DUF2637"/>
    <property type="match status" value="1"/>
</dbReference>
<dbReference type="AlphaFoldDB" id="A0A385DHP4"/>
<feature type="region of interest" description="Disordered" evidence="1">
    <location>
        <begin position="1"/>
        <end position="52"/>
    </location>
</feature>
<accession>A0A385DHP4</accession>
<sequence length="597" mass="64149">MTTTIEPPFTVPASFDSPPASGARSDPSATSLAPSPTRAEPSGTFSEEQPTGSVEVPRKVKVALGIASILGGTVMGAIGFYLSFGNLSQAGHTVFGFSESDAPYFAVGVDVAIVTCLVLDLFMATIRTSWPLLRLLAHGMTAASIYFNAAAHGKITENWDKAASHGLMPVLFVIGVEAGRRILVHQAALPADHDTIPAHRWVLAGRQTWRIFKQMKLWDEPYSEVVARQRHRAVFNAWTEYKAEVAKAGLEEGSEEALARLPKKLEPFGMTVDEALALPDEMAREELRRQQEQEKRDRELELEKERANHEAEKERLAHRKEMAALTADLSATEGVAGAQARGAVVEAEAETERRAAEAARLAAEQERRVAEAAAARTAALAKSETGKAEAVEAERRAAEAKVKALEAERRVAEEEARAAEAAAAKTAALAKTETENAEALEAERRAAEAKAEALEAERRVAEEEARVAEAAAAKTAALAKTETGKAEAAEAEKRVAEAKAEAAEAEKRAAEAREAAAQSLRRAVEAEDFADLTQRQRRVRIAARLLLTAGDREVTNQEVADAIGVKSPGTASEHRAEAVALIQGGYPEVDSEVPSRN</sequence>
<gene>
    <name evidence="3" type="ORF">D0C37_26505</name>
</gene>
<feature type="region of interest" description="Disordered" evidence="1">
    <location>
        <begin position="286"/>
        <end position="315"/>
    </location>
</feature>
<dbReference type="EMBL" id="CP031742">
    <property type="protein sequence ID" value="AXQ57796.1"/>
    <property type="molecule type" value="Genomic_DNA"/>
</dbReference>
<evidence type="ECO:0000313" key="4">
    <source>
        <dbReference type="Proteomes" id="UP000259636"/>
    </source>
</evidence>
<evidence type="ECO:0000256" key="1">
    <source>
        <dbReference type="SAM" id="MobiDB-lite"/>
    </source>
</evidence>
<keyword evidence="2" id="KW-0812">Transmembrane</keyword>
<dbReference type="KEGG" id="sky:D0C37_26505"/>
<evidence type="ECO:0000313" key="3">
    <source>
        <dbReference type="EMBL" id="AXQ57796.1"/>
    </source>
</evidence>
<protein>
    <submittedName>
        <fullName evidence="3">DUF2637 domain-containing protein</fullName>
    </submittedName>
</protein>
<keyword evidence="2" id="KW-0472">Membrane</keyword>
<feature type="transmembrane region" description="Helical" evidence="2">
    <location>
        <begin position="104"/>
        <end position="126"/>
    </location>
</feature>
<organism evidence="3 4">
    <name type="scientific">Streptomyces koyangensis</name>
    <dbReference type="NCBI Taxonomy" id="188770"/>
    <lineage>
        <taxon>Bacteria</taxon>
        <taxon>Bacillati</taxon>
        <taxon>Actinomycetota</taxon>
        <taxon>Actinomycetes</taxon>
        <taxon>Kitasatosporales</taxon>
        <taxon>Streptomycetaceae</taxon>
        <taxon>Streptomyces</taxon>
        <taxon>Streptomyces aurantiacus group</taxon>
    </lineage>
</organism>
<name>A0A385DHP4_9ACTN</name>
<evidence type="ECO:0000256" key="2">
    <source>
        <dbReference type="SAM" id="Phobius"/>
    </source>
</evidence>
<proteinExistence type="predicted"/>
<dbReference type="Proteomes" id="UP000259636">
    <property type="component" value="Chromosome"/>
</dbReference>
<dbReference type="InterPro" id="IPR021235">
    <property type="entry name" value="DUF2637"/>
</dbReference>
<feature type="compositionally biased region" description="Polar residues" evidence="1">
    <location>
        <begin position="43"/>
        <end position="52"/>
    </location>
</feature>